<dbReference type="Proteomes" id="UP001285441">
    <property type="component" value="Unassembled WGS sequence"/>
</dbReference>
<evidence type="ECO:0000256" key="7">
    <source>
        <dbReference type="PIRSR" id="PIRSR602403-1"/>
    </source>
</evidence>
<reference evidence="9" key="2">
    <citation type="submission" date="2023-06" db="EMBL/GenBank/DDBJ databases">
        <authorList>
            <consortium name="Lawrence Berkeley National Laboratory"/>
            <person name="Haridas S."/>
            <person name="Hensen N."/>
            <person name="Bonometti L."/>
            <person name="Westerberg I."/>
            <person name="Brannstrom I.O."/>
            <person name="Guillou S."/>
            <person name="Cros-Aarteil S."/>
            <person name="Calhoun S."/>
            <person name="Kuo A."/>
            <person name="Mondo S."/>
            <person name="Pangilinan J."/>
            <person name="Riley R."/>
            <person name="LaButti K."/>
            <person name="Andreopoulos B."/>
            <person name="Lipzen A."/>
            <person name="Chen C."/>
            <person name="Yanf M."/>
            <person name="Daum C."/>
            <person name="Ng V."/>
            <person name="Clum A."/>
            <person name="Steindorff A."/>
            <person name="Ohm R."/>
            <person name="Martin F."/>
            <person name="Silar P."/>
            <person name="Natvig D."/>
            <person name="Lalanne C."/>
            <person name="Gautier V."/>
            <person name="Ament-velasquez S.L."/>
            <person name="Kruys A."/>
            <person name="Hutchinson M.I."/>
            <person name="Powell A.J."/>
            <person name="Barry K."/>
            <person name="Miller A.N."/>
            <person name="Grigoriev I.V."/>
            <person name="Debuchy R."/>
            <person name="Gladieux P."/>
            <person name="Thoren M.H."/>
            <person name="Johannesson H."/>
        </authorList>
    </citation>
    <scope>NUCLEOTIDE SEQUENCE</scope>
    <source>
        <strain evidence="9">CBS 232.78</strain>
    </source>
</reference>
<evidence type="ECO:0000256" key="6">
    <source>
        <dbReference type="ARBA" id="ARBA00023033"/>
    </source>
</evidence>
<evidence type="ECO:0000313" key="10">
    <source>
        <dbReference type="Proteomes" id="UP001285441"/>
    </source>
</evidence>
<evidence type="ECO:0000256" key="5">
    <source>
        <dbReference type="ARBA" id="ARBA00023004"/>
    </source>
</evidence>
<accession>A0AAE0NYK3</accession>
<dbReference type="EMBL" id="JAULSW010000002">
    <property type="protein sequence ID" value="KAK3390056.1"/>
    <property type="molecule type" value="Genomic_DNA"/>
</dbReference>
<dbReference type="InterPro" id="IPR050529">
    <property type="entry name" value="CYP450_sterol_14alpha_dmase"/>
</dbReference>
<keyword evidence="10" id="KW-1185">Reference proteome</keyword>
<gene>
    <name evidence="9" type="ORF">B0H63DRAFT_464714</name>
</gene>
<evidence type="ECO:0000256" key="4">
    <source>
        <dbReference type="ARBA" id="ARBA00022723"/>
    </source>
</evidence>
<comment type="similarity">
    <text evidence="2">Belongs to the cytochrome P450 family.</text>
</comment>
<comment type="caution">
    <text evidence="9">The sequence shown here is derived from an EMBL/GenBank/DDBJ whole genome shotgun (WGS) entry which is preliminary data.</text>
</comment>
<evidence type="ECO:0000256" key="3">
    <source>
        <dbReference type="ARBA" id="ARBA00022617"/>
    </source>
</evidence>
<evidence type="ECO:0000256" key="2">
    <source>
        <dbReference type="ARBA" id="ARBA00010617"/>
    </source>
</evidence>
<keyword evidence="8" id="KW-0812">Transmembrane</keyword>
<dbReference type="Gene3D" id="1.10.630.10">
    <property type="entry name" value="Cytochrome P450"/>
    <property type="match status" value="1"/>
</dbReference>
<keyword evidence="8" id="KW-0472">Membrane</keyword>
<dbReference type="AlphaFoldDB" id="A0AAE0NYK3"/>
<dbReference type="PANTHER" id="PTHR24304:SF2">
    <property type="entry name" value="24-HYDROXYCHOLESTEROL 7-ALPHA-HYDROXYLASE"/>
    <property type="match status" value="1"/>
</dbReference>
<keyword evidence="6" id="KW-0503">Monooxygenase</keyword>
<evidence type="ECO:0000256" key="1">
    <source>
        <dbReference type="ARBA" id="ARBA00001971"/>
    </source>
</evidence>
<keyword evidence="6" id="KW-0560">Oxidoreductase</keyword>
<protein>
    <submittedName>
        <fullName evidence="9">Cytochrome P450</fullName>
    </submittedName>
</protein>
<name>A0AAE0NYK3_9PEZI</name>
<proteinExistence type="inferred from homology"/>
<dbReference type="PRINTS" id="PR00465">
    <property type="entry name" value="EP450IV"/>
</dbReference>
<organism evidence="9 10">
    <name type="scientific">Podospora didyma</name>
    <dbReference type="NCBI Taxonomy" id="330526"/>
    <lineage>
        <taxon>Eukaryota</taxon>
        <taxon>Fungi</taxon>
        <taxon>Dikarya</taxon>
        <taxon>Ascomycota</taxon>
        <taxon>Pezizomycotina</taxon>
        <taxon>Sordariomycetes</taxon>
        <taxon>Sordariomycetidae</taxon>
        <taxon>Sordariales</taxon>
        <taxon>Podosporaceae</taxon>
        <taxon>Podospora</taxon>
    </lineage>
</organism>
<keyword evidence="5 7" id="KW-0408">Iron</keyword>
<dbReference type="GO" id="GO:0008395">
    <property type="term" value="F:steroid hydroxylase activity"/>
    <property type="evidence" value="ECO:0007669"/>
    <property type="project" value="TreeGrafter"/>
</dbReference>
<dbReference type="InterPro" id="IPR001128">
    <property type="entry name" value="Cyt_P450"/>
</dbReference>
<dbReference type="GO" id="GO:0020037">
    <property type="term" value="F:heme binding"/>
    <property type="evidence" value="ECO:0007669"/>
    <property type="project" value="InterPro"/>
</dbReference>
<reference evidence="9" key="1">
    <citation type="journal article" date="2023" name="Mol. Phylogenet. Evol.">
        <title>Genome-scale phylogeny and comparative genomics of the fungal order Sordariales.</title>
        <authorList>
            <person name="Hensen N."/>
            <person name="Bonometti L."/>
            <person name="Westerberg I."/>
            <person name="Brannstrom I.O."/>
            <person name="Guillou S."/>
            <person name="Cros-Aarteil S."/>
            <person name="Calhoun S."/>
            <person name="Haridas S."/>
            <person name="Kuo A."/>
            <person name="Mondo S."/>
            <person name="Pangilinan J."/>
            <person name="Riley R."/>
            <person name="LaButti K."/>
            <person name="Andreopoulos B."/>
            <person name="Lipzen A."/>
            <person name="Chen C."/>
            <person name="Yan M."/>
            <person name="Daum C."/>
            <person name="Ng V."/>
            <person name="Clum A."/>
            <person name="Steindorff A."/>
            <person name="Ohm R.A."/>
            <person name="Martin F."/>
            <person name="Silar P."/>
            <person name="Natvig D.O."/>
            <person name="Lalanne C."/>
            <person name="Gautier V."/>
            <person name="Ament-Velasquez S.L."/>
            <person name="Kruys A."/>
            <person name="Hutchinson M.I."/>
            <person name="Powell A.J."/>
            <person name="Barry K."/>
            <person name="Miller A.N."/>
            <person name="Grigoriev I.V."/>
            <person name="Debuchy R."/>
            <person name="Gladieux P."/>
            <person name="Hiltunen Thoren M."/>
            <person name="Johannesson H."/>
        </authorList>
    </citation>
    <scope>NUCLEOTIDE SEQUENCE</scope>
    <source>
        <strain evidence="9">CBS 232.78</strain>
    </source>
</reference>
<keyword evidence="8" id="KW-1133">Transmembrane helix</keyword>
<dbReference type="GO" id="GO:0005506">
    <property type="term" value="F:iron ion binding"/>
    <property type="evidence" value="ECO:0007669"/>
    <property type="project" value="InterPro"/>
</dbReference>
<comment type="cofactor">
    <cofactor evidence="1 7">
        <name>heme</name>
        <dbReference type="ChEBI" id="CHEBI:30413"/>
    </cofactor>
</comment>
<sequence>MAIQGLISSLSELQDRNGATIAIFGVGAVLLCALYAFRFKADDGPPRVPETIPFVSHTFQFATKPHSFMAHVLKTMQNLKTDIVRARLAGRNTFLVVGEEKTNALFRPNTGLLADFFVNLLVGVMWDLSEKDLDRWVADKTGRLKVPTPGYEHVAQEDRLWLGWHHLLAENLARTKPTNDLTTLFLDKFTAKIASLFPAPTNEWHPMRVRGFLVEHQTDAAARALSGDFLFDKNPSYFDAMRNFELAILPISFGPPKWIRPEPHRHRRRYIDMNRKYYREALKEFDWNSPAASSPWEPVFGSPLIRELGRWALAKGMDEETIAGILGIQVVNQNSNAVPASVWAIMDTLTFPDPALLKNVRAEADAAFTLDPTTGKATFDVSKLVASPWLQAVYTEVLRLRNSFSITREAHRDTEVDGVPIPKGSLVQAPIPIAHLHAVWETEGYPAGEFWPQRHIKTVETVDAQGRRVTQTEFSLGKRCGYYFPYGGGPTMCPGRHFAKQEIIASLALFMAEFDVEVMGWVMSDGSPSDRKAGNGKGFAICQPDRDLEVRVRKRW</sequence>
<dbReference type="Pfam" id="PF00067">
    <property type="entry name" value="p450"/>
    <property type="match status" value="1"/>
</dbReference>
<evidence type="ECO:0000256" key="8">
    <source>
        <dbReference type="SAM" id="Phobius"/>
    </source>
</evidence>
<dbReference type="SUPFAM" id="SSF48264">
    <property type="entry name" value="Cytochrome P450"/>
    <property type="match status" value="1"/>
</dbReference>
<keyword evidence="4 7" id="KW-0479">Metal-binding</keyword>
<keyword evidence="3 7" id="KW-0349">Heme</keyword>
<feature type="binding site" description="axial binding residue" evidence="7">
    <location>
        <position position="493"/>
    </location>
    <ligand>
        <name>heme</name>
        <dbReference type="ChEBI" id="CHEBI:30413"/>
    </ligand>
    <ligandPart>
        <name>Fe</name>
        <dbReference type="ChEBI" id="CHEBI:18248"/>
    </ligandPart>
</feature>
<dbReference type="GO" id="GO:0016705">
    <property type="term" value="F:oxidoreductase activity, acting on paired donors, with incorporation or reduction of molecular oxygen"/>
    <property type="evidence" value="ECO:0007669"/>
    <property type="project" value="InterPro"/>
</dbReference>
<dbReference type="InterPro" id="IPR036396">
    <property type="entry name" value="Cyt_P450_sf"/>
</dbReference>
<dbReference type="PANTHER" id="PTHR24304">
    <property type="entry name" value="CYTOCHROME P450 FAMILY 7"/>
    <property type="match status" value="1"/>
</dbReference>
<dbReference type="InterPro" id="IPR002403">
    <property type="entry name" value="Cyt_P450_E_grp-IV"/>
</dbReference>
<feature type="transmembrane region" description="Helical" evidence="8">
    <location>
        <begin position="18"/>
        <end position="37"/>
    </location>
</feature>
<evidence type="ECO:0000313" key="9">
    <source>
        <dbReference type="EMBL" id="KAK3390056.1"/>
    </source>
</evidence>